<dbReference type="PANTHER" id="PTHR31905:SF2">
    <property type="entry name" value="PROTEIN MIX23"/>
    <property type="match status" value="1"/>
</dbReference>
<proteinExistence type="inferred from homology"/>
<dbReference type="EMBL" id="JTDY01004796">
    <property type="protein sequence ID" value="KOB67744.1"/>
    <property type="molecule type" value="Genomic_DNA"/>
</dbReference>
<dbReference type="InterPro" id="IPR019171">
    <property type="entry name" value="MIX23"/>
</dbReference>
<evidence type="ECO:0000256" key="3">
    <source>
        <dbReference type="ARBA" id="ARBA00030733"/>
    </source>
</evidence>
<dbReference type="PANTHER" id="PTHR31905">
    <property type="entry name" value="COILED-COIL DOMAIN-CONTAINING PROTEIN 58"/>
    <property type="match status" value="1"/>
</dbReference>
<evidence type="ECO:0000313" key="4">
    <source>
        <dbReference type="EMBL" id="KOB67744.1"/>
    </source>
</evidence>
<dbReference type="STRING" id="104452.A0A0L7KXI2"/>
<comment type="similarity">
    <text evidence="1">Belongs to the MIX23 family.</text>
</comment>
<keyword evidence="5" id="KW-1185">Reference proteome</keyword>
<gene>
    <name evidence="4" type="ORF">OBRU01_17782</name>
</gene>
<evidence type="ECO:0000256" key="2">
    <source>
        <dbReference type="ARBA" id="ARBA00024228"/>
    </source>
</evidence>
<name>A0A0L7KXI2_OPEBR</name>
<evidence type="ECO:0000256" key="1">
    <source>
        <dbReference type="ARBA" id="ARBA00024204"/>
    </source>
</evidence>
<dbReference type="Proteomes" id="UP000037510">
    <property type="component" value="Unassembled WGS sequence"/>
</dbReference>
<organism evidence="4 5">
    <name type="scientific">Operophtera brumata</name>
    <name type="common">Winter moth</name>
    <name type="synonym">Phalaena brumata</name>
    <dbReference type="NCBI Taxonomy" id="104452"/>
    <lineage>
        <taxon>Eukaryota</taxon>
        <taxon>Metazoa</taxon>
        <taxon>Ecdysozoa</taxon>
        <taxon>Arthropoda</taxon>
        <taxon>Hexapoda</taxon>
        <taxon>Insecta</taxon>
        <taxon>Pterygota</taxon>
        <taxon>Neoptera</taxon>
        <taxon>Endopterygota</taxon>
        <taxon>Lepidoptera</taxon>
        <taxon>Glossata</taxon>
        <taxon>Ditrysia</taxon>
        <taxon>Geometroidea</taxon>
        <taxon>Geometridae</taxon>
        <taxon>Larentiinae</taxon>
        <taxon>Operophtera</taxon>
    </lineage>
</organism>
<protein>
    <recommendedName>
        <fullName evidence="2">Protein MIX23</fullName>
    </recommendedName>
    <alternativeName>
        <fullName evidence="3">Coiled-coil domain-containing protein 58</fullName>
    </alternativeName>
</protein>
<dbReference type="Pfam" id="PF09774">
    <property type="entry name" value="MIX23"/>
    <property type="match status" value="1"/>
</dbReference>
<accession>A0A0L7KXI2</accession>
<dbReference type="GO" id="GO:0005758">
    <property type="term" value="C:mitochondrial intermembrane space"/>
    <property type="evidence" value="ECO:0007669"/>
    <property type="project" value="InterPro"/>
</dbReference>
<comment type="caution">
    <text evidence="4">The sequence shown here is derived from an EMBL/GenBank/DDBJ whole genome shotgun (WGS) entry which is preliminary data.</text>
</comment>
<reference evidence="4 5" key="1">
    <citation type="journal article" date="2015" name="Genome Biol. Evol.">
        <title>The genome of winter moth (Operophtera brumata) provides a genomic perspective on sexual dimorphism and phenology.</title>
        <authorList>
            <person name="Derks M.F."/>
            <person name="Smit S."/>
            <person name="Salis L."/>
            <person name="Schijlen E."/>
            <person name="Bossers A."/>
            <person name="Mateman C."/>
            <person name="Pijl A.S."/>
            <person name="de Ridder D."/>
            <person name="Groenen M.A."/>
            <person name="Visser M.E."/>
            <person name="Megens H.J."/>
        </authorList>
    </citation>
    <scope>NUCLEOTIDE SEQUENCE [LARGE SCALE GENOMIC DNA]</scope>
    <source>
        <strain evidence="4">WM2013NL</strain>
        <tissue evidence="4">Head and thorax</tissue>
    </source>
</reference>
<sequence>MYGTPFRLTRIVTNAVRDVLKKMRVLDDKIVHALNTSLPTESFRKKVDTGSVCQDLLSQIKKGHADRENMIKNCIVLTAESVKTLRAAKDIKPDDFDTLKDFKNEQRKLRLLQTELSVEEVIQDKTLKLFTEKCRVHYKPE</sequence>
<evidence type="ECO:0000313" key="5">
    <source>
        <dbReference type="Proteomes" id="UP000037510"/>
    </source>
</evidence>
<dbReference type="AlphaFoldDB" id="A0A0L7KXI2"/>